<accession>A0ABW4BEF7</accession>
<dbReference type="SUPFAM" id="SSF102705">
    <property type="entry name" value="NIF3 (NGG1p interacting factor 3)-like"/>
    <property type="match status" value="1"/>
</dbReference>
<dbReference type="RefSeq" id="WP_204118525.1">
    <property type="nucleotide sequence ID" value="NZ_BOLV01000005.1"/>
</dbReference>
<dbReference type="InterPro" id="IPR002678">
    <property type="entry name" value="DUF34/NIF3"/>
</dbReference>
<dbReference type="Pfam" id="PF01784">
    <property type="entry name" value="DUF34_NIF3"/>
    <property type="match status" value="1"/>
</dbReference>
<evidence type="ECO:0000256" key="3">
    <source>
        <dbReference type="ARBA" id="ARBA00022112"/>
    </source>
</evidence>
<comment type="similarity">
    <text evidence="1">Belongs to the GTP cyclohydrolase I type 2/NIF3 family.</text>
</comment>
<proteinExistence type="inferred from homology"/>
<gene>
    <name evidence="4" type="ORF">ACFQ41_06035</name>
</gene>
<reference evidence="5" key="1">
    <citation type="journal article" date="2019" name="Int. J. Syst. Evol. Microbiol.">
        <title>The Global Catalogue of Microorganisms (GCM) 10K type strain sequencing project: providing services to taxonomists for standard genome sequencing and annotation.</title>
        <authorList>
            <consortium name="The Broad Institute Genomics Platform"/>
            <consortium name="The Broad Institute Genome Sequencing Center for Infectious Disease"/>
            <person name="Wu L."/>
            <person name="Ma J."/>
        </authorList>
    </citation>
    <scope>NUCLEOTIDE SEQUENCE [LARGE SCALE GENOMIC DNA]</scope>
    <source>
        <strain evidence="5">CCM 9110</strain>
    </source>
</reference>
<comment type="caution">
    <text evidence="4">The sequence shown here is derived from an EMBL/GenBank/DDBJ whole genome shotgun (WGS) entry which is preliminary data.</text>
</comment>
<sequence>MKIEQVIAQVKAYHRGVWHGEVIDPATTRDQVLFGNPDQSCTGVVTTCWASLAVIRQAAAQGANLIVCHEALFWNHGDHTGWLEETNNQTYAAKVALLKENHIVVWRDHDHMHSGIPLADGTYVDGIFYGLAKQLGWENYILNDADVLTAFELPAATTAQAVAEHLITSLHLNGARIIGEPATPVQKIAVPTHVFGDAKGYITKAEKDQYDLFMSLELIDFTLSEYIQDASLNGQNKAIVAVGHFNVEEPGMAYLATYLPKIIGSGMPVSFVQSGDMYHYIKA</sequence>
<evidence type="ECO:0000256" key="2">
    <source>
        <dbReference type="ARBA" id="ARBA00011643"/>
    </source>
</evidence>
<name>A0ABW4BEF7_9LACO</name>
<evidence type="ECO:0000313" key="5">
    <source>
        <dbReference type="Proteomes" id="UP001597199"/>
    </source>
</evidence>
<organism evidence="4 5">
    <name type="scientific">Lacticaseibacillus suilingensis</name>
    <dbReference type="NCBI Taxonomy" id="2799577"/>
    <lineage>
        <taxon>Bacteria</taxon>
        <taxon>Bacillati</taxon>
        <taxon>Bacillota</taxon>
        <taxon>Bacilli</taxon>
        <taxon>Lactobacillales</taxon>
        <taxon>Lactobacillaceae</taxon>
        <taxon>Lacticaseibacillus</taxon>
    </lineage>
</organism>
<dbReference type="EMBL" id="JBHTOA010000025">
    <property type="protein sequence ID" value="MFD1398864.1"/>
    <property type="molecule type" value="Genomic_DNA"/>
</dbReference>
<protein>
    <recommendedName>
        <fullName evidence="3">GTP cyclohydrolase 1 type 2 homolog</fullName>
    </recommendedName>
</protein>
<comment type="subunit">
    <text evidence="2">Homohexamer.</text>
</comment>
<dbReference type="InterPro" id="IPR036069">
    <property type="entry name" value="DUF34/NIF3_sf"/>
</dbReference>
<evidence type="ECO:0000256" key="1">
    <source>
        <dbReference type="ARBA" id="ARBA00006964"/>
    </source>
</evidence>
<keyword evidence="5" id="KW-1185">Reference proteome</keyword>
<dbReference type="Gene3D" id="3.40.1390.30">
    <property type="entry name" value="NIF3 (NGG1p interacting factor 3)-like"/>
    <property type="match status" value="1"/>
</dbReference>
<evidence type="ECO:0000313" key="4">
    <source>
        <dbReference type="EMBL" id="MFD1398864.1"/>
    </source>
</evidence>
<dbReference type="Proteomes" id="UP001597199">
    <property type="component" value="Unassembled WGS sequence"/>
</dbReference>